<evidence type="ECO:0000259" key="2">
    <source>
        <dbReference type="Pfam" id="PF12688"/>
    </source>
</evidence>
<dbReference type="InterPro" id="IPR019734">
    <property type="entry name" value="TPR_rpt"/>
</dbReference>
<dbReference type="Gene3D" id="1.25.40.10">
    <property type="entry name" value="Tetratricopeptide repeat domain"/>
    <property type="match status" value="1"/>
</dbReference>
<keyword evidence="4" id="KW-1185">Reference proteome</keyword>
<dbReference type="SUPFAM" id="SSF48452">
    <property type="entry name" value="TPR-like"/>
    <property type="match status" value="1"/>
</dbReference>
<dbReference type="PROSITE" id="PS50005">
    <property type="entry name" value="TPR"/>
    <property type="match status" value="1"/>
</dbReference>
<dbReference type="Pfam" id="PF12688">
    <property type="entry name" value="TPR_5"/>
    <property type="match status" value="1"/>
</dbReference>
<evidence type="ECO:0000313" key="3">
    <source>
        <dbReference type="EMBL" id="TQR16752.1"/>
    </source>
</evidence>
<reference evidence="3 4" key="1">
    <citation type="submission" date="2019-05" db="EMBL/GenBank/DDBJ databases">
        <title>Psychrobacillus vulpis sp. nov., a new species isolated from feces of a red fox that inhabits in The Tablas de Daimiel Natural Park, Albacete, Spain.</title>
        <authorList>
            <person name="Rodriguez M."/>
            <person name="Reina J.C."/>
            <person name="Bejar V."/>
            <person name="Llamas I."/>
        </authorList>
    </citation>
    <scope>NUCLEOTIDE SEQUENCE [LARGE SCALE GENOMIC DNA]</scope>
    <source>
        <strain evidence="3 4">NEAU-3TGS17</strain>
    </source>
</reference>
<evidence type="ECO:0000313" key="4">
    <source>
        <dbReference type="Proteomes" id="UP000317316"/>
    </source>
</evidence>
<feature type="domain" description="Tetratrico peptide repeat group 5" evidence="2">
    <location>
        <begin position="36"/>
        <end position="156"/>
    </location>
</feature>
<evidence type="ECO:0000256" key="1">
    <source>
        <dbReference type="PROSITE-ProRule" id="PRU00339"/>
    </source>
</evidence>
<accession>A0A544TH19</accession>
<protein>
    <submittedName>
        <fullName evidence="3">Tetratricopeptide repeat protein</fullName>
    </submittedName>
</protein>
<feature type="repeat" description="TPR" evidence="1">
    <location>
        <begin position="72"/>
        <end position="105"/>
    </location>
</feature>
<dbReference type="InterPro" id="IPR011990">
    <property type="entry name" value="TPR-like_helical_dom_sf"/>
</dbReference>
<gene>
    <name evidence="3" type="ORF">FG382_00905</name>
</gene>
<dbReference type="RefSeq" id="WP_142536996.1">
    <property type="nucleotide sequence ID" value="NZ_BMIE01000002.1"/>
</dbReference>
<dbReference type="Proteomes" id="UP000317316">
    <property type="component" value="Unassembled WGS sequence"/>
</dbReference>
<name>A0A544TH19_9BACI</name>
<organism evidence="3 4">
    <name type="scientific">Psychrobacillus lasiicapitis</name>
    <dbReference type="NCBI Taxonomy" id="1636719"/>
    <lineage>
        <taxon>Bacteria</taxon>
        <taxon>Bacillati</taxon>
        <taxon>Bacillota</taxon>
        <taxon>Bacilli</taxon>
        <taxon>Bacillales</taxon>
        <taxon>Bacillaceae</taxon>
        <taxon>Psychrobacillus</taxon>
    </lineage>
</organism>
<proteinExistence type="predicted"/>
<dbReference type="EMBL" id="VDGH01000001">
    <property type="protein sequence ID" value="TQR16752.1"/>
    <property type="molecule type" value="Genomic_DNA"/>
</dbReference>
<dbReference type="AlphaFoldDB" id="A0A544TH19"/>
<keyword evidence="1" id="KW-0802">TPR repeat</keyword>
<sequence length="161" mass="18477">MTDGLAHAIDLRNEGNFQESNALLLRMVEKWPNDAVINYQCAWSFDVLGKENEAITYYENAIALGLPESDLQEALLGLGSTYRALGEYEKSRDVLLKGINLFPTNHSIQVFYAMTLYNLNEHHHAMELLLKCLLDTTSDKDILNYQKAIRFYSDKLNNVWE</sequence>
<dbReference type="InterPro" id="IPR041656">
    <property type="entry name" value="TPR_5"/>
</dbReference>
<comment type="caution">
    <text evidence="3">The sequence shown here is derived from an EMBL/GenBank/DDBJ whole genome shotgun (WGS) entry which is preliminary data.</text>
</comment>
<dbReference type="OrthoDB" id="193829at2"/>